<name>A0A0E9WP19_ANGAN</name>
<accession>A0A0E9WP19</accession>
<reference evidence="1" key="2">
    <citation type="journal article" date="2015" name="Fish Shellfish Immunol.">
        <title>Early steps in the European eel (Anguilla anguilla)-Vibrio vulnificus interaction in the gills: Role of the RtxA13 toxin.</title>
        <authorList>
            <person name="Callol A."/>
            <person name="Pajuelo D."/>
            <person name="Ebbesson L."/>
            <person name="Teles M."/>
            <person name="MacKenzie S."/>
            <person name="Amaro C."/>
        </authorList>
    </citation>
    <scope>NUCLEOTIDE SEQUENCE</scope>
</reference>
<sequence>MDCDHWAVGLKGPFQKGEGNYFHKFHTVASQYKSTLSITIVPSVQSHFLNADPSRLDLFALDKPARDSQGF</sequence>
<organism evidence="1">
    <name type="scientific">Anguilla anguilla</name>
    <name type="common">European freshwater eel</name>
    <name type="synonym">Muraena anguilla</name>
    <dbReference type="NCBI Taxonomy" id="7936"/>
    <lineage>
        <taxon>Eukaryota</taxon>
        <taxon>Metazoa</taxon>
        <taxon>Chordata</taxon>
        <taxon>Craniata</taxon>
        <taxon>Vertebrata</taxon>
        <taxon>Euteleostomi</taxon>
        <taxon>Actinopterygii</taxon>
        <taxon>Neopterygii</taxon>
        <taxon>Teleostei</taxon>
        <taxon>Anguilliformes</taxon>
        <taxon>Anguillidae</taxon>
        <taxon>Anguilla</taxon>
    </lineage>
</organism>
<protein>
    <submittedName>
        <fullName evidence="1">Uncharacterized protein</fullName>
    </submittedName>
</protein>
<reference evidence="1" key="1">
    <citation type="submission" date="2014-11" db="EMBL/GenBank/DDBJ databases">
        <authorList>
            <person name="Amaro Gonzalez C."/>
        </authorList>
    </citation>
    <scope>NUCLEOTIDE SEQUENCE</scope>
</reference>
<evidence type="ECO:0000313" key="1">
    <source>
        <dbReference type="EMBL" id="JAH92174.1"/>
    </source>
</evidence>
<dbReference type="AlphaFoldDB" id="A0A0E9WP19"/>
<dbReference type="EMBL" id="GBXM01016403">
    <property type="protein sequence ID" value="JAH92174.1"/>
    <property type="molecule type" value="Transcribed_RNA"/>
</dbReference>
<proteinExistence type="predicted"/>